<comment type="subcellular location">
    <subcellularLocation>
        <location evidence="1">Membrane</location>
        <topology evidence="1">Multi-pass membrane protein</topology>
    </subcellularLocation>
</comment>
<evidence type="ECO:0000256" key="3">
    <source>
        <dbReference type="ARBA" id="ARBA00022989"/>
    </source>
</evidence>
<dbReference type="GO" id="GO:0008273">
    <property type="term" value="F:calcium, potassium:sodium antiporter activity"/>
    <property type="evidence" value="ECO:0007669"/>
    <property type="project" value="TreeGrafter"/>
</dbReference>
<dbReference type="RefSeq" id="WP_147890860.1">
    <property type="nucleotide sequence ID" value="NZ_VRTS01000002.1"/>
</dbReference>
<feature type="domain" description="Sodium/calcium exchanger membrane region" evidence="6">
    <location>
        <begin position="5"/>
        <end position="143"/>
    </location>
</feature>
<dbReference type="InterPro" id="IPR004837">
    <property type="entry name" value="NaCa_Exmemb"/>
</dbReference>
<keyword evidence="3 5" id="KW-1133">Transmembrane helix</keyword>
<evidence type="ECO:0000256" key="5">
    <source>
        <dbReference type="SAM" id="Phobius"/>
    </source>
</evidence>
<feature type="transmembrane region" description="Helical" evidence="5">
    <location>
        <begin position="265"/>
        <end position="284"/>
    </location>
</feature>
<evidence type="ECO:0000313" key="7">
    <source>
        <dbReference type="EMBL" id="TXK64940.1"/>
    </source>
</evidence>
<dbReference type="InterPro" id="IPR044880">
    <property type="entry name" value="NCX_ion-bd_dom_sf"/>
</dbReference>
<reference evidence="7 8" key="1">
    <citation type="submission" date="2019-08" db="EMBL/GenBank/DDBJ databases">
        <authorList>
            <person name="Karlyshev A.V."/>
        </authorList>
    </citation>
    <scope>NUCLEOTIDE SEQUENCE [LARGE SCALE GENOMIC DNA]</scope>
    <source>
        <strain evidence="7 8">Alg18-2.2</strain>
    </source>
</reference>
<feature type="transmembrane region" description="Helical" evidence="5">
    <location>
        <begin position="103"/>
        <end position="120"/>
    </location>
</feature>
<comment type="caution">
    <text evidence="7">The sequence shown here is derived from an EMBL/GenBank/DDBJ whole genome shotgun (WGS) entry which is preliminary data.</text>
</comment>
<evidence type="ECO:0000259" key="6">
    <source>
        <dbReference type="Pfam" id="PF01699"/>
    </source>
</evidence>
<accession>A0A5C8KWE2</accession>
<dbReference type="PANTHER" id="PTHR10846:SF8">
    <property type="entry name" value="INNER MEMBRANE PROTEIN YRBG"/>
    <property type="match status" value="1"/>
</dbReference>
<dbReference type="GO" id="GO:0006874">
    <property type="term" value="P:intracellular calcium ion homeostasis"/>
    <property type="evidence" value="ECO:0007669"/>
    <property type="project" value="TreeGrafter"/>
</dbReference>
<dbReference type="EMBL" id="VRTS01000002">
    <property type="protein sequence ID" value="TXK64940.1"/>
    <property type="molecule type" value="Genomic_DNA"/>
</dbReference>
<keyword evidence="4 5" id="KW-0472">Membrane</keyword>
<evidence type="ECO:0000256" key="4">
    <source>
        <dbReference type="ARBA" id="ARBA00023136"/>
    </source>
</evidence>
<dbReference type="Pfam" id="PF01699">
    <property type="entry name" value="Na_Ca_ex"/>
    <property type="match status" value="2"/>
</dbReference>
<feature type="transmembrane region" description="Helical" evidence="5">
    <location>
        <begin position="296"/>
        <end position="314"/>
    </location>
</feature>
<proteinExistence type="predicted"/>
<feature type="transmembrane region" description="Helical" evidence="5">
    <location>
        <begin position="176"/>
        <end position="201"/>
    </location>
</feature>
<feature type="transmembrane region" description="Helical" evidence="5">
    <location>
        <begin position="30"/>
        <end position="49"/>
    </location>
</feature>
<evidence type="ECO:0000313" key="8">
    <source>
        <dbReference type="Proteomes" id="UP000321248"/>
    </source>
</evidence>
<keyword evidence="2 5" id="KW-0812">Transmembrane</keyword>
<name>A0A5C8KWE2_9GAMM</name>
<dbReference type="NCBIfam" id="TIGR00367">
    <property type="entry name" value="calcium/sodium antiporter"/>
    <property type="match status" value="1"/>
</dbReference>
<evidence type="ECO:0000256" key="1">
    <source>
        <dbReference type="ARBA" id="ARBA00004141"/>
    </source>
</evidence>
<dbReference type="Gene3D" id="1.20.1420.30">
    <property type="entry name" value="NCX, central ion-binding region"/>
    <property type="match status" value="2"/>
</dbReference>
<sequence>MVIQLLVFLVGLGLLVVGANLFIRGAGGIALRFGISPFVVGMVLVGFGTSMPELAVNLTAVFENRLDLAVGNVVGSNISNVGLILGTAALIAPMAIPRRVFRSELPVLAGLSLGFWLLVLDGRLGRIDAGILLAGFAVMMVVMARGSRELPVAVEDEIGVDPEQARQSTWPHVWRLVVGLVLLLGGSKLMVDAAVALALSWGVSELVIGLTVVAIGTSLPELAASVVAALRGEAEIAVGNVLGSNVFNLLLILGVTAMVQPLPVAGSLIRIDIVLMIAFVLVIYPLALRKRRLGRFGGVVLLAAFAAFLASQFMRTPMM</sequence>
<feature type="transmembrane region" description="Helical" evidence="5">
    <location>
        <begin position="126"/>
        <end position="144"/>
    </location>
</feature>
<organism evidence="7 8">
    <name type="scientific">Alkalisalibacterium limincola</name>
    <dbReference type="NCBI Taxonomy" id="2699169"/>
    <lineage>
        <taxon>Bacteria</taxon>
        <taxon>Pseudomonadati</taxon>
        <taxon>Pseudomonadota</taxon>
        <taxon>Gammaproteobacteria</taxon>
        <taxon>Lysobacterales</taxon>
        <taxon>Lysobacteraceae</taxon>
        <taxon>Alkalisalibacterium</taxon>
    </lineage>
</organism>
<protein>
    <submittedName>
        <fullName evidence="7">Calcium/sodium antiporter</fullName>
    </submittedName>
</protein>
<dbReference type="GO" id="GO:0005262">
    <property type="term" value="F:calcium channel activity"/>
    <property type="evidence" value="ECO:0007669"/>
    <property type="project" value="TreeGrafter"/>
</dbReference>
<dbReference type="AlphaFoldDB" id="A0A5C8KWE2"/>
<feature type="transmembrane region" description="Helical" evidence="5">
    <location>
        <begin position="237"/>
        <end position="259"/>
    </location>
</feature>
<dbReference type="Proteomes" id="UP000321248">
    <property type="component" value="Unassembled WGS sequence"/>
</dbReference>
<dbReference type="OrthoDB" id="9794225at2"/>
<dbReference type="GO" id="GO:0005886">
    <property type="term" value="C:plasma membrane"/>
    <property type="evidence" value="ECO:0007669"/>
    <property type="project" value="TreeGrafter"/>
</dbReference>
<keyword evidence="8" id="KW-1185">Reference proteome</keyword>
<dbReference type="PANTHER" id="PTHR10846">
    <property type="entry name" value="SODIUM/POTASSIUM/CALCIUM EXCHANGER"/>
    <property type="match status" value="1"/>
</dbReference>
<gene>
    <name evidence="7" type="ORF">FU658_03730</name>
</gene>
<dbReference type="Gene3D" id="6.10.280.80">
    <property type="entry name" value="NCX, peripheral helical region"/>
    <property type="match status" value="1"/>
</dbReference>
<feature type="transmembrane region" description="Helical" evidence="5">
    <location>
        <begin position="6"/>
        <end position="23"/>
    </location>
</feature>
<feature type="transmembrane region" description="Helical" evidence="5">
    <location>
        <begin position="207"/>
        <end position="230"/>
    </location>
</feature>
<feature type="domain" description="Sodium/calcium exchanger membrane region" evidence="6">
    <location>
        <begin position="173"/>
        <end position="313"/>
    </location>
</feature>
<evidence type="ECO:0000256" key="2">
    <source>
        <dbReference type="ARBA" id="ARBA00022692"/>
    </source>
</evidence>
<dbReference type="InterPro" id="IPR004481">
    <property type="entry name" value="K/Na/Ca-exchanger"/>
</dbReference>
<feature type="transmembrane region" description="Helical" evidence="5">
    <location>
        <begin position="69"/>
        <end position="91"/>
    </location>
</feature>